<evidence type="ECO:0000313" key="3">
    <source>
        <dbReference type="EMBL" id="KAF2747700.1"/>
    </source>
</evidence>
<protein>
    <recommendedName>
        <fullName evidence="2">Myb-like domain-containing protein</fullName>
    </recommendedName>
</protein>
<feature type="compositionally biased region" description="Basic residues" evidence="1">
    <location>
        <begin position="538"/>
        <end position="551"/>
    </location>
</feature>
<reference evidence="3" key="1">
    <citation type="journal article" date="2020" name="Stud. Mycol.">
        <title>101 Dothideomycetes genomes: a test case for predicting lifestyles and emergence of pathogens.</title>
        <authorList>
            <person name="Haridas S."/>
            <person name="Albert R."/>
            <person name="Binder M."/>
            <person name="Bloem J."/>
            <person name="Labutti K."/>
            <person name="Salamov A."/>
            <person name="Andreopoulos B."/>
            <person name="Baker S."/>
            <person name="Barry K."/>
            <person name="Bills G."/>
            <person name="Bluhm B."/>
            <person name="Cannon C."/>
            <person name="Castanera R."/>
            <person name="Culley D."/>
            <person name="Daum C."/>
            <person name="Ezra D."/>
            <person name="Gonzalez J."/>
            <person name="Henrissat B."/>
            <person name="Kuo A."/>
            <person name="Liang C."/>
            <person name="Lipzen A."/>
            <person name="Lutzoni F."/>
            <person name="Magnuson J."/>
            <person name="Mondo S."/>
            <person name="Nolan M."/>
            <person name="Ohm R."/>
            <person name="Pangilinan J."/>
            <person name="Park H.-J."/>
            <person name="Ramirez L."/>
            <person name="Alfaro M."/>
            <person name="Sun H."/>
            <person name="Tritt A."/>
            <person name="Yoshinaga Y."/>
            <person name="Zwiers L.-H."/>
            <person name="Turgeon B."/>
            <person name="Goodwin S."/>
            <person name="Spatafora J."/>
            <person name="Crous P."/>
            <person name="Grigoriev I."/>
        </authorList>
    </citation>
    <scope>NUCLEOTIDE SEQUENCE</scope>
    <source>
        <strain evidence="3">CBS 119925</strain>
    </source>
</reference>
<feature type="region of interest" description="Disordered" evidence="1">
    <location>
        <begin position="262"/>
        <end position="313"/>
    </location>
</feature>
<feature type="compositionally biased region" description="Basic and acidic residues" evidence="1">
    <location>
        <begin position="873"/>
        <end position="891"/>
    </location>
</feature>
<dbReference type="CDD" id="cd00167">
    <property type="entry name" value="SANT"/>
    <property type="match status" value="1"/>
</dbReference>
<evidence type="ECO:0000313" key="4">
    <source>
        <dbReference type="Proteomes" id="UP000799440"/>
    </source>
</evidence>
<gene>
    <name evidence="3" type="ORF">M011DRAFT_391763</name>
</gene>
<dbReference type="Gene3D" id="1.10.10.60">
    <property type="entry name" value="Homeodomain-like"/>
    <property type="match status" value="2"/>
</dbReference>
<dbReference type="PROSITE" id="PS50090">
    <property type="entry name" value="MYB_LIKE"/>
    <property type="match status" value="1"/>
</dbReference>
<evidence type="ECO:0000259" key="2">
    <source>
        <dbReference type="PROSITE" id="PS50090"/>
    </source>
</evidence>
<feature type="compositionally biased region" description="Basic and acidic residues" evidence="1">
    <location>
        <begin position="262"/>
        <end position="273"/>
    </location>
</feature>
<keyword evidence="4" id="KW-1185">Reference proteome</keyword>
<feature type="compositionally biased region" description="Basic residues" evidence="1">
    <location>
        <begin position="452"/>
        <end position="468"/>
    </location>
</feature>
<dbReference type="InterPro" id="IPR001005">
    <property type="entry name" value="SANT/Myb"/>
</dbReference>
<feature type="compositionally biased region" description="Low complexity" evidence="1">
    <location>
        <begin position="914"/>
        <end position="925"/>
    </location>
</feature>
<feature type="compositionally biased region" description="Basic and acidic residues" evidence="1">
    <location>
        <begin position="1500"/>
        <end position="1511"/>
    </location>
</feature>
<feature type="region of interest" description="Disordered" evidence="1">
    <location>
        <begin position="1"/>
        <end position="81"/>
    </location>
</feature>
<feature type="compositionally biased region" description="Basic and acidic residues" evidence="1">
    <location>
        <begin position="565"/>
        <end position="587"/>
    </location>
</feature>
<dbReference type="SMART" id="SM00717">
    <property type="entry name" value="SANT"/>
    <property type="match status" value="2"/>
</dbReference>
<feature type="region of interest" description="Disordered" evidence="1">
    <location>
        <begin position="1463"/>
        <end position="1511"/>
    </location>
</feature>
<accession>A0A6A6VDS4</accession>
<dbReference type="OrthoDB" id="10258692at2759"/>
<proteinExistence type="predicted"/>
<organism evidence="3 4">
    <name type="scientific">Sporormia fimetaria CBS 119925</name>
    <dbReference type="NCBI Taxonomy" id="1340428"/>
    <lineage>
        <taxon>Eukaryota</taxon>
        <taxon>Fungi</taxon>
        <taxon>Dikarya</taxon>
        <taxon>Ascomycota</taxon>
        <taxon>Pezizomycotina</taxon>
        <taxon>Dothideomycetes</taxon>
        <taxon>Pleosporomycetidae</taxon>
        <taxon>Pleosporales</taxon>
        <taxon>Sporormiaceae</taxon>
        <taxon>Sporormia</taxon>
    </lineage>
</organism>
<dbReference type="EMBL" id="MU006571">
    <property type="protein sequence ID" value="KAF2747700.1"/>
    <property type="molecule type" value="Genomic_DNA"/>
</dbReference>
<feature type="non-terminal residue" evidence="3">
    <location>
        <position position="1511"/>
    </location>
</feature>
<feature type="region of interest" description="Disordered" evidence="1">
    <location>
        <begin position="331"/>
        <end position="351"/>
    </location>
</feature>
<evidence type="ECO:0000256" key="1">
    <source>
        <dbReference type="SAM" id="MobiDB-lite"/>
    </source>
</evidence>
<feature type="region of interest" description="Disordered" evidence="1">
    <location>
        <begin position="681"/>
        <end position="776"/>
    </location>
</feature>
<dbReference type="Pfam" id="PF00249">
    <property type="entry name" value="Myb_DNA-binding"/>
    <property type="match status" value="1"/>
</dbReference>
<feature type="compositionally biased region" description="Basic and acidic residues" evidence="1">
    <location>
        <begin position="1416"/>
        <end position="1435"/>
    </location>
</feature>
<feature type="compositionally biased region" description="Polar residues" evidence="1">
    <location>
        <begin position="764"/>
        <end position="774"/>
    </location>
</feature>
<feature type="region of interest" description="Disordered" evidence="1">
    <location>
        <begin position="789"/>
        <end position="1435"/>
    </location>
</feature>
<feature type="non-terminal residue" evidence="3">
    <location>
        <position position="1"/>
    </location>
</feature>
<sequence length="1511" mass="167750">ASEGTAPKRQLAPDQMSLPSPTRPDTIQARRSSDTSMPDISPRTENPPAPAITSVPDLREDSDDDFDLDDEDFAESEAKYKREKARLESRLVDLSDRRLRATSPLHEIMLLSNLTEAHIPHEAPVPTEENTVAPAPAESALESMPIEVRTPHVEEAEEAEEQDVVMKLETSIAPATLALRYRYESPNDRESPPPDFSVLPYLVSGPPTPVSHPDHEPLIYPESMLSAIRAKLEHDAVPEKDPDEVLREYADAYRKWREHARRLDGDKDDHDQGQRSSAEPSVKGSDVDPSSAHVGALLDAQPSTTGRRGYANRFPTEADIEQVIRESLKTAEEERMANKDKQPDRSQWDPEREAAVPAVLSAYEIQRRRFIDTNFQREPGEGVFVYHYEPPEDDFTEEEHKVMVSFFRENQHPKKWGLLAEMIHKEVGTGRTYKDTINHYYATKWGGEFKGTKTRRRNAGGRKARGAARSKGAANLGRSDVHGDESSASLPLTETGRPRRHAAPTFGADVDIEPTGATPTPGRQRRQADAEGTQEKVGRRKGREKATRKPKVQPLAAAPAASPVKTDRKERPVGIKPEEDLGKRQEELAPLTQPMMPLEEQIGTPGDTAMHASMPTPIGERPRSHTGSRPPGLSSYWSVTEQNDFQRNVAHFGTDWAAIAKNMGTKSQTMVKNQYLRLVEGGERPDLQHSAIEADKKRERGEDLGPPPTPTPAVKRRYEPTSGALPRTLAPTPEMADLVKSPPMHSAVPPSYSPPHPNHPRFSTIAQAPIQSTAAHGLISESTLAALPSLPVQSPTAPPPRVQVSQHRGHHAGPQRGSFWDDQPPRMENRGPAQQSALPSRPSHQRFQQPAIRTQDPNQGSAYRPPTQGEVENQTRVERQHEQETKARYTENARSISQEGSFARPFPSSAAGASHPLSSHMPSSSGAISAEARPSQLHSSRYTPAQMAPQMHAHDRTPTELTSQAQGSLGSLPQHVSLPVTRTPPVKDDPRNYSLGPQTPSAQDRPPVPTSQPASYKSHPQALKPPAPVSVHRPAAEPKKSSLSMLLNDDPPEPPKLRKPSEAPSHTSTPLQQTSAAPPPPNHGPSREPYGDMNSNQPSYNRPHFSQSGTPSQTTRQVVDLTSEQSGGRQHVREPWQQRHAYHSSMGPTQQPGSANSPHPANPPNFGDGRMVGNHRAFLSQHNDPRHVPSPPPLNQYNHSPHMHSRTSSISNAPQQPRHMAGSAGQGSQGPAGTSQILQPNPYAQVEPPSHNQQAGGAVGLRASPHHSSSSHARDAQARNEQSQMQNANMAYSVARTPTDSQGPHMRGGAEQFRARDVRDPREFDPQNHDRDSSRELGQRVESIMRERERFERPGAPHPGPDARYQPQVPQERAYPSQRSHTPLSRPEHPSNVPIQHSGHHSMLAENNRGPYGQRPQEEHRTAYREPYPPRDDGYADRMREEQAQAYQHRGMRNDDYQRARDLELREREMRERDPRYSRDEMMRREAMLASRQPPHGAHVHQEQRPVHGAP</sequence>
<feature type="compositionally biased region" description="Basic and acidic residues" evidence="1">
    <location>
        <begin position="681"/>
        <end position="703"/>
    </location>
</feature>
<feature type="compositionally biased region" description="Polar residues" evidence="1">
    <location>
        <begin position="959"/>
        <end position="971"/>
    </location>
</feature>
<feature type="compositionally biased region" description="Basic and acidic residues" evidence="1">
    <location>
        <begin position="1463"/>
        <end position="1487"/>
    </location>
</feature>
<feature type="compositionally biased region" description="Polar residues" evidence="1">
    <location>
        <begin position="1279"/>
        <end position="1302"/>
    </location>
</feature>
<feature type="compositionally biased region" description="Basic and acidic residues" evidence="1">
    <location>
        <begin position="1313"/>
        <end position="1355"/>
    </location>
</feature>
<feature type="compositionally biased region" description="Polar residues" evidence="1">
    <location>
        <begin position="1206"/>
        <end position="1215"/>
    </location>
</feature>
<dbReference type="InterPro" id="IPR009057">
    <property type="entry name" value="Homeodomain-like_sf"/>
</dbReference>
<feature type="compositionally biased region" description="Polar residues" evidence="1">
    <location>
        <begin position="1093"/>
        <end position="1128"/>
    </location>
</feature>
<dbReference type="Proteomes" id="UP000799440">
    <property type="component" value="Unassembled WGS sequence"/>
</dbReference>
<feature type="compositionally biased region" description="Basic and acidic residues" evidence="1">
    <location>
        <begin position="526"/>
        <end position="537"/>
    </location>
</feature>
<feature type="compositionally biased region" description="Acidic residues" evidence="1">
    <location>
        <begin position="60"/>
        <end position="75"/>
    </location>
</feature>
<feature type="compositionally biased region" description="Polar residues" evidence="1">
    <location>
        <begin position="845"/>
        <end position="861"/>
    </location>
</feature>
<name>A0A6A6VDS4_9PLEO</name>
<feature type="domain" description="Myb-like" evidence="2">
    <location>
        <begin position="629"/>
        <end position="679"/>
    </location>
</feature>
<feature type="region of interest" description="Disordered" evidence="1">
    <location>
        <begin position="451"/>
        <end position="636"/>
    </location>
</feature>
<feature type="compositionally biased region" description="Polar residues" evidence="1">
    <location>
        <begin position="1064"/>
        <end position="1076"/>
    </location>
</feature>
<dbReference type="SUPFAM" id="SSF46689">
    <property type="entry name" value="Homeodomain-like"/>
    <property type="match status" value="1"/>
</dbReference>